<dbReference type="PROSITE" id="PS00365">
    <property type="entry name" value="NIR_SIR"/>
    <property type="match status" value="1"/>
</dbReference>
<dbReference type="EMBL" id="JJMM01000011">
    <property type="protein sequence ID" value="KDR95224.1"/>
    <property type="molecule type" value="Genomic_DNA"/>
</dbReference>
<dbReference type="PANTHER" id="PTHR43809:SF1">
    <property type="entry name" value="NITRITE REDUCTASE (NADH) LARGE SUBUNIT"/>
    <property type="match status" value="1"/>
</dbReference>
<dbReference type="GO" id="GO:0020037">
    <property type="term" value="F:heme binding"/>
    <property type="evidence" value="ECO:0007669"/>
    <property type="project" value="InterPro"/>
</dbReference>
<dbReference type="InterPro" id="IPR006066">
    <property type="entry name" value="NO2/SO3_Rdtase_FeS/sirohaem_BS"/>
</dbReference>
<evidence type="ECO:0000259" key="7">
    <source>
        <dbReference type="Pfam" id="PF01077"/>
    </source>
</evidence>
<evidence type="ECO:0000256" key="2">
    <source>
        <dbReference type="ARBA" id="ARBA00022617"/>
    </source>
</evidence>
<evidence type="ECO:0000313" key="10">
    <source>
        <dbReference type="Proteomes" id="UP000027946"/>
    </source>
</evidence>
<reference evidence="9 10" key="1">
    <citation type="submission" date="2014-03" db="EMBL/GenBank/DDBJ databases">
        <title>Genome sequence of Clostridium litorale W6, DSM 5388.</title>
        <authorList>
            <person name="Poehlein A."/>
            <person name="Jagirdar A."/>
            <person name="Khonsari B."/>
            <person name="Chibani C.M."/>
            <person name="Gutierrez Gutierrez D.A."/>
            <person name="Davydova E."/>
            <person name="Alghaithi H.S."/>
            <person name="Nair K.P."/>
            <person name="Dhamotharan K."/>
            <person name="Chandran L."/>
            <person name="G W."/>
            <person name="Daniel R."/>
        </authorList>
    </citation>
    <scope>NUCLEOTIDE SEQUENCE [LARGE SCALE GENOMIC DNA]</scope>
    <source>
        <strain evidence="9 10">W6</strain>
    </source>
</reference>
<organism evidence="9 10">
    <name type="scientific">Peptoclostridium litorale DSM 5388</name>
    <dbReference type="NCBI Taxonomy" id="1121324"/>
    <lineage>
        <taxon>Bacteria</taxon>
        <taxon>Bacillati</taxon>
        <taxon>Bacillota</taxon>
        <taxon>Clostridia</taxon>
        <taxon>Peptostreptococcales</taxon>
        <taxon>Peptoclostridiaceae</taxon>
        <taxon>Peptoclostridium</taxon>
    </lineage>
</organism>
<protein>
    <submittedName>
        <fullName evidence="9">Sulfite reductase, assimilatory-type</fullName>
        <ecNumber evidence="9">1.8.-.-</ecNumber>
    </submittedName>
</protein>
<dbReference type="Gene3D" id="3.90.480.20">
    <property type="match status" value="1"/>
</dbReference>
<evidence type="ECO:0000313" key="9">
    <source>
        <dbReference type="EMBL" id="KDR95224.1"/>
    </source>
</evidence>
<keyword evidence="4 9" id="KW-0560">Oxidoreductase</keyword>
<dbReference type="STRING" id="1121324.CLIT_11c02530"/>
<gene>
    <name evidence="9" type="ORF">CLIT_11c02530</name>
</gene>
<evidence type="ECO:0000256" key="1">
    <source>
        <dbReference type="ARBA" id="ARBA00022485"/>
    </source>
</evidence>
<dbReference type="Proteomes" id="UP000027946">
    <property type="component" value="Unassembled WGS sequence"/>
</dbReference>
<dbReference type="SUPFAM" id="SSF55124">
    <property type="entry name" value="Nitrite/Sulfite reductase N-terminal domain-like"/>
    <property type="match status" value="1"/>
</dbReference>
<dbReference type="InterPro" id="IPR017220">
    <property type="entry name" value="Sulphite_reductase_assimil"/>
</dbReference>
<dbReference type="PIRSF" id="PIRSF037487">
    <property type="entry name" value="Sulfite_red_assimil"/>
    <property type="match status" value="1"/>
</dbReference>
<dbReference type="eggNOG" id="COG1251">
    <property type="taxonomic scope" value="Bacteria"/>
</dbReference>
<keyword evidence="3" id="KW-0479">Metal-binding</keyword>
<feature type="domain" description="Nitrite/sulphite reductase 4Fe-4S" evidence="7">
    <location>
        <begin position="86"/>
        <end position="223"/>
    </location>
</feature>
<keyword evidence="6" id="KW-0411">Iron-sulfur</keyword>
<accession>A0A069RDS8</accession>
<dbReference type="EC" id="1.8.-.-" evidence="9"/>
<dbReference type="Pfam" id="PF01077">
    <property type="entry name" value="NIR_SIR"/>
    <property type="match status" value="1"/>
</dbReference>
<keyword evidence="5" id="KW-0408">Iron</keyword>
<dbReference type="SUPFAM" id="SSF56014">
    <property type="entry name" value="Nitrite and sulphite reductase 4Fe-4S domain-like"/>
    <property type="match status" value="1"/>
</dbReference>
<keyword evidence="10" id="KW-1185">Reference proteome</keyword>
<evidence type="ECO:0000256" key="3">
    <source>
        <dbReference type="ARBA" id="ARBA00022723"/>
    </source>
</evidence>
<dbReference type="InterPro" id="IPR006067">
    <property type="entry name" value="NO2/SO3_Rdtase_4Fe4S_dom"/>
</dbReference>
<dbReference type="Pfam" id="PF03460">
    <property type="entry name" value="NIR_SIR_ferr"/>
    <property type="match status" value="1"/>
</dbReference>
<dbReference type="AlphaFoldDB" id="A0A069RDS8"/>
<dbReference type="RefSeq" id="WP_038265340.1">
    <property type="nucleotide sequence ID" value="NZ_FSRH01000002.1"/>
</dbReference>
<feature type="domain" description="Nitrite/Sulfite reductase ferredoxin-like" evidence="8">
    <location>
        <begin position="15"/>
        <end position="74"/>
    </location>
</feature>
<dbReference type="GO" id="GO:0046872">
    <property type="term" value="F:metal ion binding"/>
    <property type="evidence" value="ECO:0007669"/>
    <property type="project" value="UniProtKB-KW"/>
</dbReference>
<dbReference type="OrthoDB" id="9800558at2"/>
<dbReference type="InterPro" id="IPR045854">
    <property type="entry name" value="NO2/SO3_Rdtase_4Fe4S_sf"/>
</dbReference>
<name>A0A069RDS8_PEPLI</name>
<keyword evidence="2" id="KW-0349">Heme</keyword>
<dbReference type="InterPro" id="IPR005117">
    <property type="entry name" value="NiRdtase/SiRdtase_haem-b_fer"/>
</dbReference>
<comment type="caution">
    <text evidence="9">The sequence shown here is derived from an EMBL/GenBank/DDBJ whole genome shotgun (WGS) entry which is preliminary data.</text>
</comment>
<evidence type="ECO:0000256" key="4">
    <source>
        <dbReference type="ARBA" id="ARBA00023002"/>
    </source>
</evidence>
<keyword evidence="1" id="KW-0004">4Fe-4S</keyword>
<dbReference type="InterPro" id="IPR052034">
    <property type="entry name" value="NasD-like"/>
</dbReference>
<dbReference type="InterPro" id="IPR036136">
    <property type="entry name" value="Nit/Sulf_reduc_fer-like_dom_sf"/>
</dbReference>
<dbReference type="Gene3D" id="3.30.413.10">
    <property type="entry name" value="Sulfite Reductase Hemoprotein, domain 1"/>
    <property type="match status" value="1"/>
</dbReference>
<evidence type="ECO:0000256" key="5">
    <source>
        <dbReference type="ARBA" id="ARBA00023004"/>
    </source>
</evidence>
<evidence type="ECO:0000256" key="6">
    <source>
        <dbReference type="ARBA" id="ARBA00023014"/>
    </source>
</evidence>
<dbReference type="PANTHER" id="PTHR43809">
    <property type="entry name" value="NITRITE REDUCTASE (NADH) LARGE SUBUNIT"/>
    <property type="match status" value="1"/>
</dbReference>
<sequence length="229" mass="25332">MGKPNFSVLQKIKNNKKTYGITPRIPGGFVTPEILVRFAEVAKKYHGVLKITSGQRITILGINPEDVDKAWADIGLEPGVLSPYSVKNVEMCPASFCKRSKQNSLKLALKLEKRFYGAPAPNRTKVGVSGCLNACTSVNSKDIGILSNENGYIVVVGGSAGFYPRLPDRIADNLTEDQAFYMVESIYDYYCDNADTGEKLGSFIDRIALPEFKKSVFEKYEEKLNLPAF</sequence>
<dbReference type="GO" id="GO:0051539">
    <property type="term" value="F:4 iron, 4 sulfur cluster binding"/>
    <property type="evidence" value="ECO:0007669"/>
    <property type="project" value="UniProtKB-KW"/>
</dbReference>
<dbReference type="GO" id="GO:0016491">
    <property type="term" value="F:oxidoreductase activity"/>
    <property type="evidence" value="ECO:0007669"/>
    <property type="project" value="UniProtKB-KW"/>
</dbReference>
<proteinExistence type="predicted"/>
<evidence type="ECO:0000259" key="8">
    <source>
        <dbReference type="Pfam" id="PF03460"/>
    </source>
</evidence>